<feature type="non-terminal residue" evidence="2">
    <location>
        <position position="1"/>
    </location>
</feature>
<dbReference type="EMBL" id="BTRK01000003">
    <property type="protein sequence ID" value="GMR42124.1"/>
    <property type="molecule type" value="Genomic_DNA"/>
</dbReference>
<feature type="transmembrane region" description="Helical" evidence="1">
    <location>
        <begin position="47"/>
        <end position="66"/>
    </location>
</feature>
<sequence>SLFFFSFDSFSSSSLFSPPFSFFSFFRLTVTADSFTGFLSVFREREVFSLVIIFFDVGLFKFRLLLVSDLTSGRSLWSLTMTLDSPFPFEGAMI</sequence>
<dbReference type="Proteomes" id="UP001328107">
    <property type="component" value="Unassembled WGS sequence"/>
</dbReference>
<organism evidence="2 3">
    <name type="scientific">Pristionchus mayeri</name>
    <dbReference type="NCBI Taxonomy" id="1317129"/>
    <lineage>
        <taxon>Eukaryota</taxon>
        <taxon>Metazoa</taxon>
        <taxon>Ecdysozoa</taxon>
        <taxon>Nematoda</taxon>
        <taxon>Chromadorea</taxon>
        <taxon>Rhabditida</taxon>
        <taxon>Rhabditina</taxon>
        <taxon>Diplogasteromorpha</taxon>
        <taxon>Diplogasteroidea</taxon>
        <taxon>Neodiplogasteridae</taxon>
        <taxon>Pristionchus</taxon>
    </lineage>
</organism>
<comment type="caution">
    <text evidence="2">The sequence shown here is derived from an EMBL/GenBank/DDBJ whole genome shotgun (WGS) entry which is preliminary data.</text>
</comment>
<gene>
    <name evidence="2" type="ORF">PMAYCL1PPCAC_12319</name>
</gene>
<proteinExistence type="predicted"/>
<name>A0AAN5CG06_9BILA</name>
<feature type="non-terminal residue" evidence="2">
    <location>
        <position position="94"/>
    </location>
</feature>
<protein>
    <submittedName>
        <fullName evidence="2">Uncharacterized protein</fullName>
    </submittedName>
</protein>
<keyword evidence="1" id="KW-0472">Membrane</keyword>
<evidence type="ECO:0000313" key="3">
    <source>
        <dbReference type="Proteomes" id="UP001328107"/>
    </source>
</evidence>
<reference evidence="3" key="1">
    <citation type="submission" date="2022-10" db="EMBL/GenBank/DDBJ databases">
        <title>Genome assembly of Pristionchus species.</title>
        <authorList>
            <person name="Yoshida K."/>
            <person name="Sommer R.J."/>
        </authorList>
    </citation>
    <scope>NUCLEOTIDE SEQUENCE [LARGE SCALE GENOMIC DNA]</scope>
    <source>
        <strain evidence="3">RS5460</strain>
    </source>
</reference>
<feature type="transmembrane region" description="Helical" evidence="1">
    <location>
        <begin position="20"/>
        <end position="40"/>
    </location>
</feature>
<evidence type="ECO:0000313" key="2">
    <source>
        <dbReference type="EMBL" id="GMR42124.1"/>
    </source>
</evidence>
<keyword evidence="3" id="KW-1185">Reference proteome</keyword>
<evidence type="ECO:0000256" key="1">
    <source>
        <dbReference type="SAM" id="Phobius"/>
    </source>
</evidence>
<keyword evidence="1" id="KW-0812">Transmembrane</keyword>
<accession>A0AAN5CG06</accession>
<dbReference type="AlphaFoldDB" id="A0AAN5CG06"/>
<keyword evidence="1" id="KW-1133">Transmembrane helix</keyword>